<dbReference type="AlphaFoldDB" id="A0A439D667"/>
<sequence>MSLTLRWLQPRGVLVTADNQATGVSIATWFLASTFLTVYISGQTVKYTMLRRFRLDDYILLLSIVSSPSRMRARVNIELTETQIFALPLSVLFSVAASNGLGNKIVPNAQLDVIQKTQYAADILYISVVGTVKLSLLVFIRQIAIDAKQTRLILYLLLFHISITVASLFASAFQCRVPRPWETLGQQCFDTSAFWTGFGVLDILTELSVILTSIVLVWNVHLPTQRKLVVVGCFAPRILVAAAAATRLAFLVPSPLHNYWAWNLWRLVVSSEVQVCLSISTACVPSLKPLFEAIEAGVWHADDLRRRGLSLEDLHSKGYLKESESWLPLEEIDITRPATDASSRAQSRDISRSSNAGGVAEVSPI</sequence>
<keyword evidence="2" id="KW-0812">Transmembrane</keyword>
<comment type="caution">
    <text evidence="4">The sequence shown here is derived from an EMBL/GenBank/DDBJ whole genome shotgun (WGS) entry which is preliminary data.</text>
</comment>
<feature type="transmembrane region" description="Helical" evidence="2">
    <location>
        <begin position="152"/>
        <end position="173"/>
    </location>
</feature>
<dbReference type="STRING" id="363999.A0A439D667"/>
<dbReference type="Proteomes" id="UP000286045">
    <property type="component" value="Unassembled WGS sequence"/>
</dbReference>
<feature type="region of interest" description="Disordered" evidence="1">
    <location>
        <begin position="338"/>
        <end position="365"/>
    </location>
</feature>
<evidence type="ECO:0000313" key="4">
    <source>
        <dbReference type="EMBL" id="RWA09902.1"/>
    </source>
</evidence>
<feature type="domain" description="Rhodopsin" evidence="3">
    <location>
        <begin position="46"/>
        <end position="292"/>
    </location>
</feature>
<feature type="transmembrane region" description="Helical" evidence="2">
    <location>
        <begin position="79"/>
        <end position="99"/>
    </location>
</feature>
<evidence type="ECO:0000313" key="5">
    <source>
        <dbReference type="Proteomes" id="UP000286045"/>
    </source>
</evidence>
<dbReference type="InterPro" id="IPR049326">
    <property type="entry name" value="Rhodopsin_dom_fungi"/>
</dbReference>
<feature type="transmembrane region" description="Helical" evidence="2">
    <location>
        <begin position="228"/>
        <end position="252"/>
    </location>
</feature>
<dbReference type="Pfam" id="PF20684">
    <property type="entry name" value="Fung_rhodopsin"/>
    <property type="match status" value="1"/>
</dbReference>
<dbReference type="PANTHER" id="PTHR38794:SF1">
    <property type="entry name" value="INTEGRAL MEMBRANE PROTEIN"/>
    <property type="match status" value="1"/>
</dbReference>
<keyword evidence="2" id="KW-1133">Transmembrane helix</keyword>
<proteinExistence type="predicted"/>
<protein>
    <recommendedName>
        <fullName evidence="3">Rhodopsin domain-containing protein</fullName>
    </recommendedName>
</protein>
<dbReference type="EMBL" id="RYZI01000135">
    <property type="protein sequence ID" value="RWA09902.1"/>
    <property type="molecule type" value="Genomic_DNA"/>
</dbReference>
<evidence type="ECO:0000259" key="3">
    <source>
        <dbReference type="Pfam" id="PF20684"/>
    </source>
</evidence>
<reference evidence="4 5" key="1">
    <citation type="submission" date="2018-12" db="EMBL/GenBank/DDBJ databases">
        <title>Draft genome sequence of Xylaria grammica IHI A82.</title>
        <authorList>
            <person name="Buettner E."/>
            <person name="Kellner H."/>
        </authorList>
    </citation>
    <scope>NUCLEOTIDE SEQUENCE [LARGE SCALE GENOMIC DNA]</scope>
    <source>
        <strain evidence="4 5">IHI A82</strain>
    </source>
</reference>
<organism evidence="4 5">
    <name type="scientific">Xylaria grammica</name>
    <dbReference type="NCBI Taxonomy" id="363999"/>
    <lineage>
        <taxon>Eukaryota</taxon>
        <taxon>Fungi</taxon>
        <taxon>Dikarya</taxon>
        <taxon>Ascomycota</taxon>
        <taxon>Pezizomycotina</taxon>
        <taxon>Sordariomycetes</taxon>
        <taxon>Xylariomycetidae</taxon>
        <taxon>Xylariales</taxon>
        <taxon>Xylariaceae</taxon>
        <taxon>Xylaria</taxon>
    </lineage>
</organism>
<feature type="transmembrane region" description="Helical" evidence="2">
    <location>
        <begin position="119"/>
        <end position="140"/>
    </location>
</feature>
<evidence type="ECO:0000256" key="1">
    <source>
        <dbReference type="SAM" id="MobiDB-lite"/>
    </source>
</evidence>
<feature type="transmembrane region" description="Helical" evidence="2">
    <location>
        <begin position="193"/>
        <end position="216"/>
    </location>
</feature>
<evidence type="ECO:0000256" key="2">
    <source>
        <dbReference type="SAM" id="Phobius"/>
    </source>
</evidence>
<feature type="transmembrane region" description="Helical" evidence="2">
    <location>
        <begin position="20"/>
        <end position="42"/>
    </location>
</feature>
<name>A0A439D667_9PEZI</name>
<accession>A0A439D667</accession>
<keyword evidence="2" id="KW-0472">Membrane</keyword>
<dbReference type="PANTHER" id="PTHR38794">
    <property type="entry name" value="INTEGRAL MEMBRANE PROTEIN"/>
    <property type="match status" value="1"/>
</dbReference>
<keyword evidence="5" id="KW-1185">Reference proteome</keyword>
<gene>
    <name evidence="4" type="ORF">EKO27_g5212</name>
</gene>